<accession>A0A8J3XSF8</accession>
<name>A0A8J3XSF8_9ACTN</name>
<evidence type="ECO:0008006" key="3">
    <source>
        <dbReference type="Google" id="ProtNLM"/>
    </source>
</evidence>
<evidence type="ECO:0000313" key="1">
    <source>
        <dbReference type="EMBL" id="GII51199.1"/>
    </source>
</evidence>
<dbReference type="EMBL" id="BOOQ01000063">
    <property type="protein sequence ID" value="GII51199.1"/>
    <property type="molecule type" value="Genomic_DNA"/>
</dbReference>
<reference evidence="1" key="1">
    <citation type="submission" date="2021-01" db="EMBL/GenBank/DDBJ databases">
        <title>Whole genome shotgun sequence of Planotetraspora silvatica NBRC 100141.</title>
        <authorList>
            <person name="Komaki H."/>
            <person name="Tamura T."/>
        </authorList>
    </citation>
    <scope>NUCLEOTIDE SEQUENCE</scope>
    <source>
        <strain evidence="1">NBRC 100141</strain>
    </source>
</reference>
<proteinExistence type="predicted"/>
<dbReference type="AlphaFoldDB" id="A0A8J3XSF8"/>
<protein>
    <recommendedName>
        <fullName evidence="3">Transposase</fullName>
    </recommendedName>
</protein>
<keyword evidence="2" id="KW-1185">Reference proteome</keyword>
<evidence type="ECO:0000313" key="2">
    <source>
        <dbReference type="Proteomes" id="UP000644610"/>
    </source>
</evidence>
<comment type="caution">
    <text evidence="1">The sequence shown here is derived from an EMBL/GenBank/DDBJ whole genome shotgun (WGS) entry which is preliminary data.</text>
</comment>
<organism evidence="1 2">
    <name type="scientific">Planotetraspora silvatica</name>
    <dbReference type="NCBI Taxonomy" id="234614"/>
    <lineage>
        <taxon>Bacteria</taxon>
        <taxon>Bacillati</taxon>
        <taxon>Actinomycetota</taxon>
        <taxon>Actinomycetes</taxon>
        <taxon>Streptosporangiales</taxon>
        <taxon>Streptosporangiaceae</taxon>
        <taxon>Planotetraspora</taxon>
    </lineage>
</organism>
<gene>
    <name evidence="1" type="ORF">Psi02_76230</name>
</gene>
<sequence length="56" mass="6026">MTLPKKGSRLITVSVNCAGIDGAHRSRFGVEPICRVLQAAPSTYYAARTRPPSPRA</sequence>
<dbReference type="Proteomes" id="UP000644610">
    <property type="component" value="Unassembled WGS sequence"/>
</dbReference>